<dbReference type="GO" id="GO:0005509">
    <property type="term" value="F:calcium ion binding"/>
    <property type="evidence" value="ECO:0007669"/>
    <property type="project" value="InterPro"/>
</dbReference>
<dbReference type="EMBL" id="FNEK01000017">
    <property type="protein sequence ID" value="SDJ43825.1"/>
    <property type="molecule type" value="Genomic_DNA"/>
</dbReference>
<gene>
    <name evidence="3" type="ORF">SAMN04488026_101769</name>
</gene>
<dbReference type="InterPro" id="IPR002048">
    <property type="entry name" value="EF_hand_dom"/>
</dbReference>
<dbReference type="SUPFAM" id="SSF47473">
    <property type="entry name" value="EF-hand"/>
    <property type="match status" value="1"/>
</dbReference>
<dbReference type="PROSITE" id="PS00018">
    <property type="entry name" value="EF_HAND_1"/>
    <property type="match status" value="1"/>
</dbReference>
<dbReference type="InterPro" id="IPR011992">
    <property type="entry name" value="EF-hand-dom_pair"/>
</dbReference>
<protein>
    <submittedName>
        <fullName evidence="3">EF hand</fullName>
    </submittedName>
</protein>
<dbReference type="InterPro" id="IPR018247">
    <property type="entry name" value="EF_Hand_1_Ca_BS"/>
</dbReference>
<keyword evidence="4" id="KW-1185">Reference proteome</keyword>
<organism evidence="3 4">
    <name type="scientific">Aliiruegeria lutimaris</name>
    <dbReference type="NCBI Taxonomy" id="571298"/>
    <lineage>
        <taxon>Bacteria</taxon>
        <taxon>Pseudomonadati</taxon>
        <taxon>Pseudomonadota</taxon>
        <taxon>Alphaproteobacteria</taxon>
        <taxon>Rhodobacterales</taxon>
        <taxon>Roseobacteraceae</taxon>
        <taxon>Aliiruegeria</taxon>
    </lineage>
</organism>
<sequence length="82" mass="8701">MEKTKKMRKSAFVVALLALALPAMAQTMVDDADGDGVYSLAEMQAAYPDLSEELFAELDADADGMISAEELAAAKQDGMIAE</sequence>
<name>A0A1G8TSD1_9RHOB</name>
<dbReference type="Proteomes" id="UP000199382">
    <property type="component" value="Unassembled WGS sequence"/>
</dbReference>
<accession>A0A1G8TSD1</accession>
<feature type="domain" description="EF-hand" evidence="2">
    <location>
        <begin position="46"/>
        <end position="81"/>
    </location>
</feature>
<dbReference type="AlphaFoldDB" id="A0A1G8TSD1"/>
<evidence type="ECO:0000313" key="3">
    <source>
        <dbReference type="EMBL" id="SDJ43825.1"/>
    </source>
</evidence>
<dbReference type="Gene3D" id="1.10.238.10">
    <property type="entry name" value="EF-hand"/>
    <property type="match status" value="1"/>
</dbReference>
<dbReference type="Pfam" id="PF13202">
    <property type="entry name" value="EF-hand_5"/>
    <property type="match status" value="1"/>
</dbReference>
<reference evidence="3 4" key="1">
    <citation type="submission" date="2016-10" db="EMBL/GenBank/DDBJ databases">
        <authorList>
            <person name="de Groot N.N."/>
        </authorList>
    </citation>
    <scope>NUCLEOTIDE SEQUENCE [LARGE SCALE GENOMIC DNA]</scope>
    <source>
        <strain evidence="3 4">DSM 25294</strain>
    </source>
</reference>
<evidence type="ECO:0000256" key="1">
    <source>
        <dbReference type="SAM" id="SignalP"/>
    </source>
</evidence>
<keyword evidence="1" id="KW-0732">Signal</keyword>
<dbReference type="PROSITE" id="PS50222">
    <property type="entry name" value="EF_HAND_2"/>
    <property type="match status" value="1"/>
</dbReference>
<evidence type="ECO:0000259" key="2">
    <source>
        <dbReference type="PROSITE" id="PS50222"/>
    </source>
</evidence>
<proteinExistence type="predicted"/>
<feature type="signal peptide" evidence="1">
    <location>
        <begin position="1"/>
        <end position="25"/>
    </location>
</feature>
<feature type="chain" id="PRO_5011730111" evidence="1">
    <location>
        <begin position="26"/>
        <end position="82"/>
    </location>
</feature>
<evidence type="ECO:0000313" key="4">
    <source>
        <dbReference type="Proteomes" id="UP000199382"/>
    </source>
</evidence>